<dbReference type="STRING" id="504805.SAMN05421505_101223"/>
<feature type="region of interest" description="Disordered" evidence="1">
    <location>
        <begin position="55"/>
        <end position="95"/>
    </location>
</feature>
<dbReference type="EMBL" id="FNCN01000001">
    <property type="protein sequence ID" value="SDG04987.1"/>
    <property type="molecule type" value="Genomic_DNA"/>
</dbReference>
<sequence length="95" mass="9807">MHRPSAASTLERDLATVTPRVTVASEEGFRNVPAPGLWGWLAGALVLVVGGTLAATDHPDQTAPRPPGSRDTDPGLAVRGGTGPSSGLKPYPWVI</sequence>
<keyword evidence="2" id="KW-0812">Transmembrane</keyword>
<feature type="transmembrane region" description="Helical" evidence="2">
    <location>
        <begin position="37"/>
        <end position="55"/>
    </location>
</feature>
<name>A0A1G7R2M8_9ACTN</name>
<keyword evidence="4" id="KW-1185">Reference proteome</keyword>
<organism evidence="3 4">
    <name type="scientific">Sinosporangium album</name>
    <dbReference type="NCBI Taxonomy" id="504805"/>
    <lineage>
        <taxon>Bacteria</taxon>
        <taxon>Bacillati</taxon>
        <taxon>Actinomycetota</taxon>
        <taxon>Actinomycetes</taxon>
        <taxon>Streptosporangiales</taxon>
        <taxon>Streptosporangiaceae</taxon>
        <taxon>Sinosporangium</taxon>
    </lineage>
</organism>
<evidence type="ECO:0000256" key="1">
    <source>
        <dbReference type="SAM" id="MobiDB-lite"/>
    </source>
</evidence>
<reference evidence="3 4" key="1">
    <citation type="submission" date="2016-10" db="EMBL/GenBank/DDBJ databases">
        <authorList>
            <person name="de Groot N.N."/>
        </authorList>
    </citation>
    <scope>NUCLEOTIDE SEQUENCE [LARGE SCALE GENOMIC DNA]</scope>
    <source>
        <strain evidence="3 4">CPCC 201354</strain>
    </source>
</reference>
<protein>
    <submittedName>
        <fullName evidence="3">Uncharacterized protein</fullName>
    </submittedName>
</protein>
<dbReference type="AlphaFoldDB" id="A0A1G7R2M8"/>
<gene>
    <name evidence="3" type="ORF">SAMN05421505_101223</name>
</gene>
<evidence type="ECO:0000313" key="4">
    <source>
        <dbReference type="Proteomes" id="UP000198923"/>
    </source>
</evidence>
<proteinExistence type="predicted"/>
<evidence type="ECO:0000313" key="3">
    <source>
        <dbReference type="EMBL" id="SDG04987.1"/>
    </source>
</evidence>
<accession>A0A1G7R2M8</accession>
<evidence type="ECO:0000256" key="2">
    <source>
        <dbReference type="SAM" id="Phobius"/>
    </source>
</evidence>
<dbReference type="Proteomes" id="UP000198923">
    <property type="component" value="Unassembled WGS sequence"/>
</dbReference>
<keyword evidence="2" id="KW-0472">Membrane</keyword>
<keyword evidence="2" id="KW-1133">Transmembrane helix</keyword>